<evidence type="ECO:0000313" key="6">
    <source>
        <dbReference type="EMBL" id="KAF2143621.1"/>
    </source>
</evidence>
<sequence>MDKYRDYLATNVLHDGRAISYRLLSRALKVQVNLAKHMLSDFYSTQNAKKPQSIHATYLVTGTKRPEPAAHTNGTNHGANEDVHMQSSPYQSLAPEQDEEQSIKTTSITLVKEEDLEELKAKYSEIMSIHIYSLEPGPLQSLHALSDCNREIVSNYSTEDPLEAWKTYGTIQNPHVKRRTGGKRAAPAATTAAAKSAPRASIPAQAKPKELENTLKRSRDLKKDSRDATPQANNAAVPKKKSDAKAPTLAREGSNIFKSFAKAKPKKTPTVSESTTPAAESVEPSAAEDEPMKDASDEEGEDEDLMITEPTTKTKQRSEAASKAASEAKARRDALEKMMDDDDSPMADAPAPAVEKPTEEEEEASPIDQPPPPPAADDKKEATVTVSGGRRRGRRRFMKKKTVKDEEGYLVTREEAVWESFSEDEPEPKKLKTVSAPAAKGKKGAAAPKGQGSIMSFFAKK</sequence>
<feature type="compositionally biased region" description="Low complexity" evidence="5">
    <location>
        <begin position="346"/>
        <end position="355"/>
    </location>
</feature>
<dbReference type="Proteomes" id="UP000799438">
    <property type="component" value="Unassembled WGS sequence"/>
</dbReference>
<feature type="compositionally biased region" description="Basic and acidic residues" evidence="5">
    <location>
        <begin position="207"/>
        <end position="227"/>
    </location>
</feature>
<feature type="compositionally biased region" description="Low complexity" evidence="5">
    <location>
        <begin position="436"/>
        <end position="450"/>
    </location>
</feature>
<organism evidence="6 7">
    <name type="scientific">Aplosporella prunicola CBS 121167</name>
    <dbReference type="NCBI Taxonomy" id="1176127"/>
    <lineage>
        <taxon>Eukaryota</taxon>
        <taxon>Fungi</taxon>
        <taxon>Dikarya</taxon>
        <taxon>Ascomycota</taxon>
        <taxon>Pezizomycotina</taxon>
        <taxon>Dothideomycetes</taxon>
        <taxon>Dothideomycetes incertae sedis</taxon>
        <taxon>Botryosphaeriales</taxon>
        <taxon>Aplosporellaceae</taxon>
        <taxon>Aplosporella</taxon>
    </lineage>
</organism>
<name>A0A6A6BM52_9PEZI</name>
<feature type="compositionally biased region" description="Acidic residues" evidence="5">
    <location>
        <begin position="296"/>
        <end position="306"/>
    </location>
</feature>
<dbReference type="OrthoDB" id="514823at2759"/>
<evidence type="ECO:0000256" key="1">
    <source>
        <dbReference type="ARBA" id="ARBA00004123"/>
    </source>
</evidence>
<dbReference type="InterPro" id="IPR019038">
    <property type="entry name" value="POLD3"/>
</dbReference>
<evidence type="ECO:0000256" key="4">
    <source>
        <dbReference type="ARBA" id="ARBA00023242"/>
    </source>
</evidence>
<keyword evidence="3" id="KW-0235">DNA replication</keyword>
<keyword evidence="4" id="KW-0539">Nucleus</keyword>
<dbReference type="GO" id="GO:1904161">
    <property type="term" value="P:DNA synthesis involved in UV-damage excision repair"/>
    <property type="evidence" value="ECO:0007669"/>
    <property type="project" value="TreeGrafter"/>
</dbReference>
<dbReference type="AlphaFoldDB" id="A0A6A6BM52"/>
<evidence type="ECO:0000256" key="5">
    <source>
        <dbReference type="SAM" id="MobiDB-lite"/>
    </source>
</evidence>
<feature type="compositionally biased region" description="Low complexity" evidence="5">
    <location>
        <begin position="183"/>
        <end position="201"/>
    </location>
</feature>
<dbReference type="EMBL" id="ML995481">
    <property type="protein sequence ID" value="KAF2143621.1"/>
    <property type="molecule type" value="Genomic_DNA"/>
</dbReference>
<dbReference type="PANTHER" id="PTHR17598:SF13">
    <property type="entry name" value="DNA POLYMERASE DELTA SUBUNIT 3"/>
    <property type="match status" value="1"/>
</dbReference>
<dbReference type="Gene3D" id="3.90.1030.20">
    <property type="entry name" value="DNA polymerase delta, p66 (Cdc27) subunit, wHTH domain"/>
    <property type="match status" value="1"/>
</dbReference>
<dbReference type="GO" id="GO:0006297">
    <property type="term" value="P:nucleotide-excision repair, DNA gap filling"/>
    <property type="evidence" value="ECO:0007669"/>
    <property type="project" value="TreeGrafter"/>
</dbReference>
<evidence type="ECO:0000256" key="2">
    <source>
        <dbReference type="ARBA" id="ARBA00017589"/>
    </source>
</evidence>
<dbReference type="GO" id="GO:0003887">
    <property type="term" value="F:DNA-directed DNA polymerase activity"/>
    <property type="evidence" value="ECO:0007669"/>
    <property type="project" value="TreeGrafter"/>
</dbReference>
<dbReference type="RefSeq" id="XP_033399333.1">
    <property type="nucleotide sequence ID" value="XM_033544030.1"/>
</dbReference>
<dbReference type="InterPro" id="IPR041913">
    <property type="entry name" value="POLD3_sf"/>
</dbReference>
<dbReference type="GeneID" id="54301526"/>
<evidence type="ECO:0000313" key="7">
    <source>
        <dbReference type="Proteomes" id="UP000799438"/>
    </source>
</evidence>
<reference evidence="6" key="1">
    <citation type="journal article" date="2020" name="Stud. Mycol.">
        <title>101 Dothideomycetes genomes: a test case for predicting lifestyles and emergence of pathogens.</title>
        <authorList>
            <person name="Haridas S."/>
            <person name="Albert R."/>
            <person name="Binder M."/>
            <person name="Bloem J."/>
            <person name="Labutti K."/>
            <person name="Salamov A."/>
            <person name="Andreopoulos B."/>
            <person name="Baker S."/>
            <person name="Barry K."/>
            <person name="Bills G."/>
            <person name="Bluhm B."/>
            <person name="Cannon C."/>
            <person name="Castanera R."/>
            <person name="Culley D."/>
            <person name="Daum C."/>
            <person name="Ezra D."/>
            <person name="Gonzalez J."/>
            <person name="Henrissat B."/>
            <person name="Kuo A."/>
            <person name="Liang C."/>
            <person name="Lipzen A."/>
            <person name="Lutzoni F."/>
            <person name="Magnuson J."/>
            <person name="Mondo S."/>
            <person name="Nolan M."/>
            <person name="Ohm R."/>
            <person name="Pangilinan J."/>
            <person name="Park H.-J."/>
            <person name="Ramirez L."/>
            <person name="Alfaro M."/>
            <person name="Sun H."/>
            <person name="Tritt A."/>
            <person name="Yoshinaga Y."/>
            <person name="Zwiers L.-H."/>
            <person name="Turgeon B."/>
            <person name="Goodwin S."/>
            <person name="Spatafora J."/>
            <person name="Crous P."/>
            <person name="Grigoriev I."/>
        </authorList>
    </citation>
    <scope>NUCLEOTIDE SEQUENCE</scope>
    <source>
        <strain evidence="6">CBS 121167</strain>
    </source>
</reference>
<feature type="region of interest" description="Disordered" evidence="5">
    <location>
        <begin position="175"/>
        <end position="406"/>
    </location>
</feature>
<evidence type="ECO:0000256" key="3">
    <source>
        <dbReference type="ARBA" id="ARBA00022705"/>
    </source>
</evidence>
<feature type="region of interest" description="Disordered" evidence="5">
    <location>
        <begin position="65"/>
        <end position="102"/>
    </location>
</feature>
<feature type="compositionally biased region" description="Basic residues" evidence="5">
    <location>
        <begin position="389"/>
        <end position="402"/>
    </location>
</feature>
<proteinExistence type="predicted"/>
<dbReference type="PANTHER" id="PTHR17598">
    <property type="entry name" value="DNA POLYMERASE DELTA SUBUNIT 3"/>
    <property type="match status" value="1"/>
</dbReference>
<feature type="compositionally biased region" description="Basic and acidic residues" evidence="5">
    <location>
        <begin position="316"/>
        <end position="338"/>
    </location>
</feature>
<comment type="subcellular location">
    <subcellularLocation>
        <location evidence="1">Nucleus</location>
    </subcellularLocation>
</comment>
<gene>
    <name evidence="6" type="ORF">K452DRAFT_317095</name>
</gene>
<dbReference type="Pfam" id="PF09507">
    <property type="entry name" value="CDC27"/>
    <property type="match status" value="1"/>
</dbReference>
<protein>
    <recommendedName>
        <fullName evidence="2">DNA polymerase delta subunit 3</fullName>
    </recommendedName>
</protein>
<feature type="region of interest" description="Disordered" evidence="5">
    <location>
        <begin position="418"/>
        <end position="461"/>
    </location>
</feature>
<dbReference type="GO" id="GO:0006271">
    <property type="term" value="P:DNA strand elongation involved in DNA replication"/>
    <property type="evidence" value="ECO:0007669"/>
    <property type="project" value="TreeGrafter"/>
</dbReference>
<dbReference type="GO" id="GO:0043625">
    <property type="term" value="C:delta DNA polymerase complex"/>
    <property type="evidence" value="ECO:0007669"/>
    <property type="project" value="InterPro"/>
</dbReference>
<keyword evidence="7" id="KW-1185">Reference proteome</keyword>
<accession>A0A6A6BM52</accession>